<evidence type="ECO:0000313" key="2">
    <source>
        <dbReference type="EMBL" id="CAI9170119.1"/>
    </source>
</evidence>
<organism evidence="2 3">
    <name type="scientific">Rangifer tarandus platyrhynchus</name>
    <name type="common">Svalbard reindeer</name>
    <dbReference type="NCBI Taxonomy" id="3082113"/>
    <lineage>
        <taxon>Eukaryota</taxon>
        <taxon>Metazoa</taxon>
        <taxon>Chordata</taxon>
        <taxon>Craniata</taxon>
        <taxon>Vertebrata</taxon>
        <taxon>Euteleostomi</taxon>
        <taxon>Mammalia</taxon>
        <taxon>Eutheria</taxon>
        <taxon>Laurasiatheria</taxon>
        <taxon>Artiodactyla</taxon>
        <taxon>Ruminantia</taxon>
        <taxon>Pecora</taxon>
        <taxon>Cervidae</taxon>
        <taxon>Odocoileinae</taxon>
        <taxon>Rangifer</taxon>
    </lineage>
</organism>
<gene>
    <name evidence="2" type="ORF">MRATA1EN1_LOCUS19081</name>
</gene>
<evidence type="ECO:0000256" key="1">
    <source>
        <dbReference type="SAM" id="MobiDB-lite"/>
    </source>
</evidence>
<dbReference type="EMBL" id="OX459939">
    <property type="protein sequence ID" value="CAI9170119.1"/>
    <property type="molecule type" value="Genomic_DNA"/>
</dbReference>
<reference evidence="2" key="1">
    <citation type="submission" date="2023-04" db="EMBL/GenBank/DDBJ databases">
        <authorList>
            <consortium name="ELIXIR-Norway"/>
        </authorList>
    </citation>
    <scope>NUCLEOTIDE SEQUENCE [LARGE SCALE GENOMIC DNA]</scope>
</reference>
<sequence>MSGLGSAGPLGSASETRPSSLSASDRDPSVTCSRPPRPAPACSGQKPTKRRGQSGFGSACSREAPAGAEQRKADEGNGAKGPRRRGPRSGRGNAAPPRRAPRAGLASQVDAAPAGTPPGRRRDRRAQTRGLEPQPLAAGPRSAFSAHSGPPLGRFRFRFLAESVEENESGSVQSLRGSGRGEGRTVRGAQPGAGEPEPQPAPGKMAVGPGLPCTAGSDEAGQQTRKWTPSS</sequence>
<keyword evidence="3" id="KW-1185">Reference proteome</keyword>
<dbReference type="Proteomes" id="UP001176941">
    <property type="component" value="Chromosome 3"/>
</dbReference>
<feature type="region of interest" description="Disordered" evidence="1">
    <location>
        <begin position="1"/>
        <end position="152"/>
    </location>
</feature>
<protein>
    <submittedName>
        <fullName evidence="2">Uncharacterized protein</fullName>
    </submittedName>
</protein>
<proteinExistence type="predicted"/>
<feature type="region of interest" description="Disordered" evidence="1">
    <location>
        <begin position="164"/>
        <end position="231"/>
    </location>
</feature>
<name>A0ABN8Z8K2_RANTA</name>
<accession>A0ABN8Z8K2</accession>
<feature type="compositionally biased region" description="Polar residues" evidence="1">
    <location>
        <begin position="220"/>
        <end position="231"/>
    </location>
</feature>
<evidence type="ECO:0000313" key="3">
    <source>
        <dbReference type="Proteomes" id="UP001176941"/>
    </source>
</evidence>